<dbReference type="AlphaFoldDB" id="A0A811K7C9"/>
<proteinExistence type="predicted"/>
<evidence type="ECO:0000313" key="1">
    <source>
        <dbReference type="EMBL" id="CAD5210959.1"/>
    </source>
</evidence>
<protein>
    <submittedName>
        <fullName evidence="1">(pine wood nematode) hypothetical protein</fullName>
    </submittedName>
</protein>
<accession>A0A811K7C9</accession>
<keyword evidence="2" id="KW-1185">Reference proteome</keyword>
<dbReference type="EMBL" id="CAJFCV020000001">
    <property type="protein sequence ID" value="CAG9087358.1"/>
    <property type="molecule type" value="Genomic_DNA"/>
</dbReference>
<comment type="caution">
    <text evidence="1">The sequence shown here is derived from an EMBL/GenBank/DDBJ whole genome shotgun (WGS) entry which is preliminary data.</text>
</comment>
<sequence>MNPRISESLERISRPYFQCPNSGPGRHLHGRDPNQRLRQHGIFPYRLPPICINKPISRISESLERISRPYFQCPNSGPGRHLHGRDLNQRFRQHGINPALESVNLWNAFPDPTFNVPIPAQDGTYMAETLTNDLHNMEYFPPRFHCRIHNVYHPFFTTNLKLEKKVDIAFTYATFPVPFATLILPSHSHRTPPPFHSHHTPPPSHSLFRIIRFLEPWRSWRNQWCPGGLHRGKGRKKYVQYGLMVEEQARVKVENKLFAEPWKRSIP</sequence>
<organism evidence="1 2">
    <name type="scientific">Bursaphelenchus xylophilus</name>
    <name type="common">Pinewood nematode worm</name>
    <name type="synonym">Aphelenchoides xylophilus</name>
    <dbReference type="NCBI Taxonomy" id="6326"/>
    <lineage>
        <taxon>Eukaryota</taxon>
        <taxon>Metazoa</taxon>
        <taxon>Ecdysozoa</taxon>
        <taxon>Nematoda</taxon>
        <taxon>Chromadorea</taxon>
        <taxon>Rhabditida</taxon>
        <taxon>Tylenchina</taxon>
        <taxon>Tylenchomorpha</taxon>
        <taxon>Aphelenchoidea</taxon>
        <taxon>Aphelenchoididae</taxon>
        <taxon>Bursaphelenchus</taxon>
    </lineage>
</organism>
<dbReference type="Proteomes" id="UP000659654">
    <property type="component" value="Unassembled WGS sequence"/>
</dbReference>
<name>A0A811K7C9_BURXY</name>
<dbReference type="Proteomes" id="UP000582659">
    <property type="component" value="Unassembled WGS sequence"/>
</dbReference>
<dbReference type="EMBL" id="CAJFDI010000001">
    <property type="protein sequence ID" value="CAD5210959.1"/>
    <property type="molecule type" value="Genomic_DNA"/>
</dbReference>
<reference evidence="1" key="1">
    <citation type="submission" date="2020-09" db="EMBL/GenBank/DDBJ databases">
        <authorList>
            <person name="Kikuchi T."/>
        </authorList>
    </citation>
    <scope>NUCLEOTIDE SEQUENCE</scope>
    <source>
        <strain evidence="1">Ka4C1</strain>
    </source>
</reference>
<evidence type="ECO:0000313" key="2">
    <source>
        <dbReference type="Proteomes" id="UP000659654"/>
    </source>
</evidence>
<gene>
    <name evidence="1" type="ORF">BXYJ_LOCUS2189</name>
</gene>